<keyword evidence="2" id="KW-0812">Transmembrane</keyword>
<evidence type="ECO:0000313" key="3">
    <source>
        <dbReference type="EMBL" id="KAA0167914.1"/>
    </source>
</evidence>
<dbReference type="Proteomes" id="UP000324907">
    <property type="component" value="Unassembled WGS sequence"/>
</dbReference>
<reference evidence="3 4" key="1">
    <citation type="submission" date="2019-07" db="EMBL/GenBank/DDBJ databases">
        <title>Genomes of Cafeteria roenbergensis.</title>
        <authorList>
            <person name="Fischer M.G."/>
            <person name="Hackl T."/>
            <person name="Roman M."/>
        </authorList>
    </citation>
    <scope>NUCLEOTIDE SEQUENCE [LARGE SCALE GENOMIC DNA]</scope>
    <source>
        <strain evidence="3 4">RCC970-E3</strain>
    </source>
</reference>
<evidence type="ECO:0000256" key="1">
    <source>
        <dbReference type="SAM" id="MobiDB-lite"/>
    </source>
</evidence>
<feature type="compositionally biased region" description="Basic and acidic residues" evidence="1">
    <location>
        <begin position="77"/>
        <end position="86"/>
    </location>
</feature>
<keyword evidence="2" id="KW-1133">Transmembrane helix</keyword>
<keyword evidence="2" id="KW-0472">Membrane</keyword>
<evidence type="ECO:0000256" key="2">
    <source>
        <dbReference type="SAM" id="Phobius"/>
    </source>
</evidence>
<evidence type="ECO:0000313" key="4">
    <source>
        <dbReference type="Proteomes" id="UP000324907"/>
    </source>
</evidence>
<organism evidence="3 4">
    <name type="scientific">Cafeteria roenbergensis</name>
    <name type="common">Marine flagellate</name>
    <dbReference type="NCBI Taxonomy" id="33653"/>
    <lineage>
        <taxon>Eukaryota</taxon>
        <taxon>Sar</taxon>
        <taxon>Stramenopiles</taxon>
        <taxon>Bigyra</taxon>
        <taxon>Opalozoa</taxon>
        <taxon>Bicosoecida</taxon>
        <taxon>Cafeteriaceae</taxon>
        <taxon>Cafeteria</taxon>
    </lineage>
</organism>
<sequence>MPLSDESNSFVQSVTALLAVGTLLGGIAGFRTIRANRSFASRAASDYTAATKTGEGRGARASQAGGDGEPAGRHAPRAADDVSDRR</sequence>
<feature type="region of interest" description="Disordered" evidence="1">
    <location>
        <begin position="43"/>
        <end position="86"/>
    </location>
</feature>
<dbReference type="AlphaFoldDB" id="A0A5A8DTA3"/>
<protein>
    <submittedName>
        <fullName evidence="3">Uncharacterized protein</fullName>
    </submittedName>
</protein>
<gene>
    <name evidence="3" type="ORF">FNF28_02660</name>
</gene>
<dbReference type="EMBL" id="VLTL01000031">
    <property type="protein sequence ID" value="KAA0167914.1"/>
    <property type="molecule type" value="Genomic_DNA"/>
</dbReference>
<name>A0A5A8DTA3_CAFRO</name>
<comment type="caution">
    <text evidence="3">The sequence shown here is derived from an EMBL/GenBank/DDBJ whole genome shotgun (WGS) entry which is preliminary data.</text>
</comment>
<accession>A0A5A8DTA3</accession>
<feature type="transmembrane region" description="Helical" evidence="2">
    <location>
        <begin position="12"/>
        <end position="33"/>
    </location>
</feature>
<proteinExistence type="predicted"/>